<dbReference type="GO" id="GO:0000049">
    <property type="term" value="F:tRNA binding"/>
    <property type="evidence" value="ECO:0007669"/>
    <property type="project" value="UniProtKB-UniRule"/>
</dbReference>
<keyword evidence="4 7" id="KW-0255">Endonuclease</keyword>
<dbReference type="HAMAP" id="MF_00227">
    <property type="entry name" value="RNase_P"/>
    <property type="match status" value="1"/>
</dbReference>
<keyword evidence="2 7" id="KW-0819">tRNA processing</keyword>
<dbReference type="NCBIfam" id="TIGR00188">
    <property type="entry name" value="rnpA"/>
    <property type="match status" value="1"/>
</dbReference>
<keyword evidence="3 7" id="KW-0540">Nuclease</keyword>
<evidence type="ECO:0000256" key="5">
    <source>
        <dbReference type="ARBA" id="ARBA00022801"/>
    </source>
</evidence>
<evidence type="ECO:0000256" key="7">
    <source>
        <dbReference type="HAMAP-Rule" id="MF_00227"/>
    </source>
</evidence>
<comment type="catalytic activity">
    <reaction evidence="7">
        <text>Endonucleolytic cleavage of RNA, removing 5'-extranucleotides from tRNA precursor.</text>
        <dbReference type="EC" id="3.1.26.5"/>
    </reaction>
</comment>
<dbReference type="OrthoDB" id="196964at2"/>
<evidence type="ECO:0000256" key="2">
    <source>
        <dbReference type="ARBA" id="ARBA00022694"/>
    </source>
</evidence>
<evidence type="ECO:0000313" key="10">
    <source>
        <dbReference type="Proteomes" id="UP000007947"/>
    </source>
</evidence>
<dbReference type="PROSITE" id="PS00648">
    <property type="entry name" value="RIBONUCLEASE_P"/>
    <property type="match status" value="1"/>
</dbReference>
<comment type="subunit">
    <text evidence="7">Consists of a catalytic RNA component (M1 or rnpB) and a protein subunit.</text>
</comment>
<accession>F5XJV4</accession>
<keyword evidence="6 7" id="KW-0694">RNA-binding</keyword>
<dbReference type="Proteomes" id="UP000007947">
    <property type="component" value="Chromosome"/>
</dbReference>
<evidence type="ECO:0000256" key="8">
    <source>
        <dbReference type="NCBIfam" id="TIGR00188"/>
    </source>
</evidence>
<dbReference type="GO" id="GO:0030677">
    <property type="term" value="C:ribonuclease P complex"/>
    <property type="evidence" value="ECO:0007669"/>
    <property type="project" value="TreeGrafter"/>
</dbReference>
<dbReference type="AlphaFoldDB" id="F5XJV4"/>
<dbReference type="eggNOG" id="COG0594">
    <property type="taxonomic scope" value="Bacteria"/>
</dbReference>
<dbReference type="EC" id="3.1.26.5" evidence="7 8"/>
<dbReference type="GO" id="GO:0001682">
    <property type="term" value="P:tRNA 5'-leader removal"/>
    <property type="evidence" value="ECO:0007669"/>
    <property type="project" value="UniProtKB-UniRule"/>
</dbReference>
<dbReference type="KEGG" id="mph:MLP_53580"/>
<reference evidence="9 10" key="1">
    <citation type="submission" date="2011-05" db="EMBL/GenBank/DDBJ databases">
        <title>Whole genome sequence of Microlunatus phosphovorus NM-1.</title>
        <authorList>
            <person name="Hosoyama A."/>
            <person name="Sasaki K."/>
            <person name="Harada T."/>
            <person name="Igarashi R."/>
            <person name="Kawakoshi A."/>
            <person name="Sasagawa M."/>
            <person name="Fukada J."/>
            <person name="Nakamura S."/>
            <person name="Katano Y."/>
            <person name="Hanada S."/>
            <person name="Kamagata Y."/>
            <person name="Nakamura N."/>
            <person name="Yamazaki S."/>
            <person name="Fujita N."/>
        </authorList>
    </citation>
    <scope>NUCLEOTIDE SEQUENCE [LARGE SCALE GENOMIC DNA]</scope>
    <source>
        <strain evidence="10">ATCC 700054 / DSM 10555 / JCM 9379 / NBRC 101784 / NCIMB 13414 / VKM Ac-1990 / NM-1</strain>
    </source>
</reference>
<dbReference type="STRING" id="1032480.MLP_53580"/>
<dbReference type="EMBL" id="AP012204">
    <property type="protein sequence ID" value="BAK38372.1"/>
    <property type="molecule type" value="Genomic_DNA"/>
</dbReference>
<dbReference type="HOGENOM" id="CLU_117179_4_1_11"/>
<keyword evidence="10" id="KW-1185">Reference proteome</keyword>
<dbReference type="GO" id="GO:0004526">
    <property type="term" value="F:ribonuclease P activity"/>
    <property type="evidence" value="ECO:0007669"/>
    <property type="project" value="UniProtKB-UniRule"/>
</dbReference>
<sequence>MLPTYARMRRSEDFRRTVRLGVRAGRRTLVVHAFREPAAPAIDDHAGAESTASRAPLVGFVVSKTVGSAVCRNRVRRRLRHLTRPHLSELSAGTTVVVRALPHAAAAGPDLSTDLDAAWASAMAKLRRR</sequence>
<dbReference type="GO" id="GO:0042781">
    <property type="term" value="F:3'-tRNA processing endoribonuclease activity"/>
    <property type="evidence" value="ECO:0007669"/>
    <property type="project" value="TreeGrafter"/>
</dbReference>
<evidence type="ECO:0000256" key="4">
    <source>
        <dbReference type="ARBA" id="ARBA00022759"/>
    </source>
</evidence>
<dbReference type="InterPro" id="IPR014721">
    <property type="entry name" value="Ribsml_uS5_D2-typ_fold_subgr"/>
</dbReference>
<keyword evidence="5 7" id="KW-0378">Hydrolase</keyword>
<proteinExistence type="inferred from homology"/>
<comment type="similarity">
    <text evidence="7">Belongs to the RnpA family.</text>
</comment>
<name>F5XJV4_MICPN</name>
<dbReference type="SUPFAM" id="SSF54211">
    <property type="entry name" value="Ribosomal protein S5 domain 2-like"/>
    <property type="match status" value="1"/>
</dbReference>
<evidence type="ECO:0000256" key="1">
    <source>
        <dbReference type="ARBA" id="ARBA00002663"/>
    </source>
</evidence>
<evidence type="ECO:0000256" key="3">
    <source>
        <dbReference type="ARBA" id="ARBA00022722"/>
    </source>
</evidence>
<dbReference type="InterPro" id="IPR000100">
    <property type="entry name" value="RNase_P"/>
</dbReference>
<organism evidence="9 10">
    <name type="scientific">Microlunatus phosphovorus (strain ATCC 700054 / DSM 10555 / JCM 9379 / NBRC 101784 / NCIMB 13414 / VKM Ac-1990 / NM-1)</name>
    <dbReference type="NCBI Taxonomy" id="1032480"/>
    <lineage>
        <taxon>Bacteria</taxon>
        <taxon>Bacillati</taxon>
        <taxon>Actinomycetota</taxon>
        <taxon>Actinomycetes</taxon>
        <taxon>Propionibacteriales</taxon>
        <taxon>Propionibacteriaceae</taxon>
        <taxon>Microlunatus</taxon>
    </lineage>
</organism>
<gene>
    <name evidence="7 9" type="primary">rnpA</name>
    <name evidence="9" type="ordered locus">MLP_53580</name>
</gene>
<evidence type="ECO:0000256" key="6">
    <source>
        <dbReference type="ARBA" id="ARBA00022884"/>
    </source>
</evidence>
<evidence type="ECO:0000313" key="9">
    <source>
        <dbReference type="EMBL" id="BAK38372.1"/>
    </source>
</evidence>
<dbReference type="InterPro" id="IPR020539">
    <property type="entry name" value="RNase_P_CS"/>
</dbReference>
<dbReference type="Gene3D" id="3.30.230.10">
    <property type="match status" value="1"/>
</dbReference>
<comment type="function">
    <text evidence="1 7">RNaseP catalyzes the removal of the 5'-leader sequence from pre-tRNA to produce the mature 5'-terminus. It can also cleave other RNA substrates such as 4.5S RNA. The protein component plays an auxiliary but essential role in vivo by binding to the 5'-leader sequence and broadening the substrate specificity of the ribozyme.</text>
</comment>
<dbReference type="PANTHER" id="PTHR33992:SF1">
    <property type="entry name" value="RIBONUCLEASE P PROTEIN COMPONENT"/>
    <property type="match status" value="1"/>
</dbReference>
<protein>
    <recommendedName>
        <fullName evidence="7 8">Ribonuclease P protein component</fullName>
        <shortName evidence="7">RNase P protein</shortName>
        <shortName evidence="7">RNaseP protein</shortName>
        <ecNumber evidence="7 8">3.1.26.5</ecNumber>
    </recommendedName>
    <alternativeName>
        <fullName evidence="7">Protein C5</fullName>
    </alternativeName>
</protein>
<dbReference type="Pfam" id="PF00825">
    <property type="entry name" value="Ribonuclease_P"/>
    <property type="match status" value="1"/>
</dbReference>
<dbReference type="InterPro" id="IPR020568">
    <property type="entry name" value="Ribosomal_Su5_D2-typ_SF"/>
</dbReference>
<dbReference type="PANTHER" id="PTHR33992">
    <property type="entry name" value="RIBONUCLEASE P PROTEIN COMPONENT"/>
    <property type="match status" value="1"/>
</dbReference>
<dbReference type="RefSeq" id="WP_013866183.1">
    <property type="nucleotide sequence ID" value="NC_015635.1"/>
</dbReference>